<evidence type="ECO:0000313" key="3">
    <source>
        <dbReference type="Proteomes" id="UP000286415"/>
    </source>
</evidence>
<evidence type="ECO:0000256" key="1">
    <source>
        <dbReference type="SAM" id="MobiDB-lite"/>
    </source>
</evidence>
<name>A0A3R7FJF1_CLOSI</name>
<dbReference type="InParanoid" id="A0A3R7FJF1"/>
<gene>
    <name evidence="2" type="ORF">CSKR_109323</name>
</gene>
<reference evidence="2 3" key="1">
    <citation type="journal article" date="2018" name="Biotechnol. Adv.">
        <title>Improved genomic resources and new bioinformatic workflow for the carcinogenic parasite Clonorchis sinensis: Biotechnological implications.</title>
        <authorList>
            <person name="Wang D."/>
            <person name="Korhonen P.K."/>
            <person name="Gasser R.B."/>
            <person name="Young N.D."/>
        </authorList>
    </citation>
    <scope>NUCLEOTIDE SEQUENCE [LARGE SCALE GENOMIC DNA]</scope>
    <source>
        <strain evidence="2">Cs-k2</strain>
    </source>
</reference>
<organism evidence="2 3">
    <name type="scientific">Clonorchis sinensis</name>
    <name type="common">Chinese liver fluke</name>
    <dbReference type="NCBI Taxonomy" id="79923"/>
    <lineage>
        <taxon>Eukaryota</taxon>
        <taxon>Metazoa</taxon>
        <taxon>Spiralia</taxon>
        <taxon>Lophotrochozoa</taxon>
        <taxon>Platyhelminthes</taxon>
        <taxon>Trematoda</taxon>
        <taxon>Digenea</taxon>
        <taxon>Opisthorchiida</taxon>
        <taxon>Opisthorchiata</taxon>
        <taxon>Opisthorchiidae</taxon>
        <taxon>Clonorchis</taxon>
    </lineage>
</organism>
<dbReference type="EMBL" id="NIRI02000042">
    <property type="protein sequence ID" value="KAG5451330.1"/>
    <property type="molecule type" value="Genomic_DNA"/>
</dbReference>
<feature type="compositionally biased region" description="Basic residues" evidence="1">
    <location>
        <begin position="15"/>
        <end position="26"/>
    </location>
</feature>
<protein>
    <submittedName>
        <fullName evidence="2">Uncharacterized protein</fullName>
    </submittedName>
</protein>
<feature type="region of interest" description="Disordered" evidence="1">
    <location>
        <begin position="1"/>
        <end position="26"/>
    </location>
</feature>
<comment type="caution">
    <text evidence="2">The sequence shown here is derived from an EMBL/GenBank/DDBJ whole genome shotgun (WGS) entry which is preliminary data.</text>
</comment>
<dbReference type="AlphaFoldDB" id="A0A3R7FJF1"/>
<evidence type="ECO:0000313" key="2">
    <source>
        <dbReference type="EMBL" id="KAG5451330.1"/>
    </source>
</evidence>
<reference evidence="2 3" key="2">
    <citation type="journal article" date="2021" name="Genomics">
        <title>High-quality reference genome for Clonorchis sinensis.</title>
        <authorList>
            <person name="Young N.D."/>
            <person name="Stroehlein A.J."/>
            <person name="Kinkar L."/>
            <person name="Wang T."/>
            <person name="Sohn W.M."/>
            <person name="Chang B.C.H."/>
            <person name="Kaur P."/>
            <person name="Weisz D."/>
            <person name="Dudchenko O."/>
            <person name="Aiden E.L."/>
            <person name="Korhonen P.K."/>
            <person name="Gasser R.B."/>
        </authorList>
    </citation>
    <scope>NUCLEOTIDE SEQUENCE [LARGE SCALE GENOMIC DNA]</scope>
    <source>
        <strain evidence="2">Cs-k2</strain>
    </source>
</reference>
<dbReference type="Proteomes" id="UP000286415">
    <property type="component" value="Unassembled WGS sequence"/>
</dbReference>
<accession>A0A3R7FJF1</accession>
<keyword evidence="3" id="KW-1185">Reference proteome</keyword>
<proteinExistence type="predicted"/>
<sequence>MEAAMLASLEEGRVRKGRPQKPHTPRAQRFGLLAPKDCQQLQSQLPSKEVWGEMAQVLERELTDHKDCGLNPTSASRLPLSRLGQSGSISALMLPSSGMAAMHRMGATAERPKEVFETDLTPGTISSALITLLLTTEPETSSKQRSGYPCGLLDKFAAKQQLVGGTRFAMRSLKYGRGN</sequence>